<dbReference type="EnsemblProtists" id="PYU1_T006481">
    <property type="protein sequence ID" value="PYU1_T006481"/>
    <property type="gene ID" value="PYU1_G006469"/>
</dbReference>
<evidence type="ECO:0000256" key="12">
    <source>
        <dbReference type="ARBA" id="ARBA00037426"/>
    </source>
</evidence>
<dbReference type="Gene3D" id="3.40.50.12470">
    <property type="match status" value="1"/>
</dbReference>
<evidence type="ECO:0000256" key="5">
    <source>
        <dbReference type="ARBA" id="ARBA00012280"/>
    </source>
</evidence>
<evidence type="ECO:0000256" key="13">
    <source>
        <dbReference type="ARBA" id="ARBA00040267"/>
    </source>
</evidence>
<dbReference type="CDD" id="cd02016">
    <property type="entry name" value="TPP_E1_OGDC_like"/>
    <property type="match status" value="1"/>
</dbReference>
<dbReference type="Pfam" id="PF16078">
    <property type="entry name" value="2-oxogl_dehyd_N"/>
    <property type="match status" value="1"/>
</dbReference>
<dbReference type="NCBIfam" id="NF006914">
    <property type="entry name" value="PRK09404.1"/>
    <property type="match status" value="1"/>
</dbReference>
<dbReference type="NCBIfam" id="TIGR00239">
    <property type="entry name" value="2oxo_dh_E1"/>
    <property type="match status" value="1"/>
</dbReference>
<dbReference type="PIRSF" id="PIRSF000157">
    <property type="entry name" value="Oxoglu_dh_E1"/>
    <property type="match status" value="1"/>
</dbReference>
<evidence type="ECO:0000256" key="9">
    <source>
        <dbReference type="ARBA" id="ARBA00023002"/>
    </source>
</evidence>
<dbReference type="FunFam" id="3.40.50.12470:FF:000003">
    <property type="entry name" value="2-oxoglutarate dehydrogenase E1 component"/>
    <property type="match status" value="1"/>
</dbReference>
<dbReference type="InterPro" id="IPR032106">
    <property type="entry name" value="2-oxogl_dehyd_N"/>
</dbReference>
<evidence type="ECO:0000313" key="17">
    <source>
        <dbReference type="EnsemblProtists" id="PYU1_T006481"/>
    </source>
</evidence>
<dbReference type="GO" id="GO:0030976">
    <property type="term" value="F:thiamine pyrophosphate binding"/>
    <property type="evidence" value="ECO:0007669"/>
    <property type="project" value="InterPro"/>
</dbReference>
<keyword evidence="7" id="KW-0460">Magnesium</keyword>
<reference evidence="18" key="2">
    <citation type="submission" date="2010-04" db="EMBL/GenBank/DDBJ databases">
        <authorList>
            <person name="Buell R."/>
            <person name="Hamilton J."/>
            <person name="Hostetler J."/>
        </authorList>
    </citation>
    <scope>NUCLEOTIDE SEQUENCE [LARGE SCALE GENOMIC DNA]</scope>
    <source>
        <strain evidence="18">DAOM:BR144</strain>
    </source>
</reference>
<dbReference type="InterPro" id="IPR005475">
    <property type="entry name" value="Transketolase-like_Pyr-bd"/>
</dbReference>
<evidence type="ECO:0000256" key="14">
    <source>
        <dbReference type="ARBA" id="ARBA00042984"/>
    </source>
</evidence>
<dbReference type="NCBIfam" id="NF008907">
    <property type="entry name" value="PRK12270.1"/>
    <property type="match status" value="1"/>
</dbReference>
<reference evidence="18" key="1">
    <citation type="journal article" date="2010" name="Genome Biol.">
        <title>Genome sequence of the necrotrophic plant pathogen Pythium ultimum reveals original pathogenicity mechanisms and effector repertoire.</title>
        <authorList>
            <person name="Levesque C.A."/>
            <person name="Brouwer H."/>
            <person name="Cano L."/>
            <person name="Hamilton J.P."/>
            <person name="Holt C."/>
            <person name="Huitema E."/>
            <person name="Raffaele S."/>
            <person name="Robideau G.P."/>
            <person name="Thines M."/>
            <person name="Win J."/>
            <person name="Zerillo M.M."/>
            <person name="Beakes G.W."/>
            <person name="Boore J.L."/>
            <person name="Busam D."/>
            <person name="Dumas B."/>
            <person name="Ferriera S."/>
            <person name="Fuerstenberg S.I."/>
            <person name="Gachon C.M."/>
            <person name="Gaulin E."/>
            <person name="Govers F."/>
            <person name="Grenville-Briggs L."/>
            <person name="Horner N."/>
            <person name="Hostetler J."/>
            <person name="Jiang R.H."/>
            <person name="Johnson J."/>
            <person name="Krajaejun T."/>
            <person name="Lin H."/>
            <person name="Meijer H.J."/>
            <person name="Moore B."/>
            <person name="Morris P."/>
            <person name="Phuntmart V."/>
            <person name="Puiu D."/>
            <person name="Shetty J."/>
            <person name="Stajich J.E."/>
            <person name="Tripathy S."/>
            <person name="Wawra S."/>
            <person name="van West P."/>
            <person name="Whitty B.R."/>
            <person name="Coutinho P.M."/>
            <person name="Henrissat B."/>
            <person name="Martin F."/>
            <person name="Thomas P.D."/>
            <person name="Tyler B.M."/>
            <person name="De Vries R.P."/>
            <person name="Kamoun S."/>
            <person name="Yandell M."/>
            <person name="Tisserat N."/>
            <person name="Buell C.R."/>
        </authorList>
    </citation>
    <scope>NUCLEOTIDE SEQUENCE</scope>
    <source>
        <strain evidence="18">DAOM:BR144</strain>
    </source>
</reference>
<organism evidence="17 18">
    <name type="scientific">Globisporangium ultimum (strain ATCC 200006 / CBS 805.95 / DAOM BR144)</name>
    <name type="common">Pythium ultimum</name>
    <dbReference type="NCBI Taxonomy" id="431595"/>
    <lineage>
        <taxon>Eukaryota</taxon>
        <taxon>Sar</taxon>
        <taxon>Stramenopiles</taxon>
        <taxon>Oomycota</taxon>
        <taxon>Peronosporomycetes</taxon>
        <taxon>Pythiales</taxon>
        <taxon>Pythiaceae</taxon>
        <taxon>Globisporangium</taxon>
    </lineage>
</organism>
<name>K3WND9_GLOUD</name>
<evidence type="ECO:0000259" key="16">
    <source>
        <dbReference type="SMART" id="SM00861"/>
    </source>
</evidence>
<keyword evidence="8" id="KW-0809">Transit peptide</keyword>
<keyword evidence="18" id="KW-1185">Reference proteome</keyword>
<evidence type="ECO:0000256" key="7">
    <source>
        <dbReference type="ARBA" id="ARBA00022842"/>
    </source>
</evidence>
<dbReference type="GO" id="GO:0006099">
    <property type="term" value="P:tricarboxylic acid cycle"/>
    <property type="evidence" value="ECO:0007669"/>
    <property type="project" value="TreeGrafter"/>
</dbReference>
<feature type="domain" description="Transketolase-like pyrimidine-binding" evidence="16">
    <location>
        <begin position="659"/>
        <end position="889"/>
    </location>
</feature>
<comment type="cofactor">
    <cofactor evidence="1">
        <name>Mg(2+)</name>
        <dbReference type="ChEBI" id="CHEBI:18420"/>
    </cofactor>
</comment>
<dbReference type="Proteomes" id="UP000019132">
    <property type="component" value="Unassembled WGS sequence"/>
</dbReference>
<dbReference type="Gene3D" id="3.40.50.970">
    <property type="match status" value="1"/>
</dbReference>
<dbReference type="EMBL" id="GL376604">
    <property type="status" value="NOT_ANNOTATED_CDS"/>
    <property type="molecule type" value="Genomic_DNA"/>
</dbReference>
<evidence type="ECO:0000256" key="2">
    <source>
        <dbReference type="ARBA" id="ARBA00001964"/>
    </source>
</evidence>
<evidence type="ECO:0000256" key="10">
    <source>
        <dbReference type="ARBA" id="ARBA00023052"/>
    </source>
</evidence>
<comment type="cofactor">
    <cofactor evidence="2">
        <name>thiamine diphosphate</name>
        <dbReference type="ChEBI" id="CHEBI:58937"/>
    </cofactor>
</comment>
<evidence type="ECO:0000256" key="4">
    <source>
        <dbReference type="ARBA" id="ARBA00006936"/>
    </source>
</evidence>
<dbReference type="Pfam" id="PF00676">
    <property type="entry name" value="E1_dh"/>
    <property type="match status" value="1"/>
</dbReference>
<dbReference type="FunFam" id="3.40.50.970:FF:000002">
    <property type="entry name" value="2-oxoglutarate dehydrogenase, E1 component"/>
    <property type="match status" value="1"/>
</dbReference>
<dbReference type="FunCoup" id="K3WND9">
    <property type="interactions" value="179"/>
</dbReference>
<keyword evidence="11" id="KW-0496">Mitochondrion</keyword>
<keyword evidence="9" id="KW-0560">Oxidoreductase</keyword>
<dbReference type="SMART" id="SM00861">
    <property type="entry name" value="Transket_pyr"/>
    <property type="match status" value="1"/>
</dbReference>
<evidence type="ECO:0000256" key="11">
    <source>
        <dbReference type="ARBA" id="ARBA00023128"/>
    </source>
</evidence>
<keyword evidence="6" id="KW-0479">Metal-binding</keyword>
<dbReference type="GO" id="GO:0005739">
    <property type="term" value="C:mitochondrion"/>
    <property type="evidence" value="ECO:0007669"/>
    <property type="project" value="UniProtKB-SubCell"/>
</dbReference>
<protein>
    <recommendedName>
        <fullName evidence="13">2-oxoglutarate dehydrogenase, mitochondrial</fullName>
        <ecNumber evidence="5">1.2.4.2</ecNumber>
    </recommendedName>
    <alternativeName>
        <fullName evidence="14">2-oxoglutarate dehydrogenase complex component E1</fullName>
    </alternativeName>
</protein>
<comment type="catalytic activity">
    <reaction evidence="15">
        <text>N(6)-[(R)-lipoyl]-L-lysyl-[protein] + 2-oxoglutarate + H(+) = N(6)-[(R)-S(8)-succinyldihydrolipoyl]-L-lysyl-[protein] + CO2</text>
        <dbReference type="Rhea" id="RHEA:12188"/>
        <dbReference type="Rhea" id="RHEA-COMP:10474"/>
        <dbReference type="Rhea" id="RHEA-COMP:20092"/>
        <dbReference type="ChEBI" id="CHEBI:15378"/>
        <dbReference type="ChEBI" id="CHEBI:16526"/>
        <dbReference type="ChEBI" id="CHEBI:16810"/>
        <dbReference type="ChEBI" id="CHEBI:83099"/>
        <dbReference type="ChEBI" id="CHEBI:83120"/>
        <dbReference type="EC" id="1.2.4.2"/>
    </reaction>
</comment>
<dbReference type="Pfam" id="PF16870">
    <property type="entry name" value="OxoGdeHyase_C"/>
    <property type="match status" value="1"/>
</dbReference>
<dbReference type="InterPro" id="IPR042179">
    <property type="entry name" value="KGD_C_sf"/>
</dbReference>
<comment type="function">
    <text evidence="12">The 2-oxoglutarate dehydrogenase complex catalyzes the overall conversion of 2-oxoglutarate to succinyl-CoA and CO(2). It contains multiple copies of three enzymatic components: 2-oxoglutarate dehydrogenase (E1), dihydrolipoamide succinyltransferase (E2) and lipoamide dehydrogenase (E3).</text>
</comment>
<dbReference type="InterPro" id="IPR029061">
    <property type="entry name" value="THDP-binding"/>
</dbReference>
<dbReference type="Pfam" id="PF02779">
    <property type="entry name" value="Transket_pyr"/>
    <property type="match status" value="1"/>
</dbReference>
<accession>K3WND9</accession>
<dbReference type="PANTHER" id="PTHR23152">
    <property type="entry name" value="2-OXOGLUTARATE DEHYDROGENASE"/>
    <property type="match status" value="1"/>
</dbReference>
<dbReference type="InterPro" id="IPR011603">
    <property type="entry name" value="2oxoglutarate_DH_E1"/>
</dbReference>
<evidence type="ECO:0000256" key="15">
    <source>
        <dbReference type="ARBA" id="ARBA00051911"/>
    </source>
</evidence>
<dbReference type="Gene3D" id="1.10.287.1150">
    <property type="entry name" value="TPP helical domain"/>
    <property type="match status" value="1"/>
</dbReference>
<reference evidence="17" key="3">
    <citation type="submission" date="2015-02" db="UniProtKB">
        <authorList>
            <consortium name="EnsemblProtists"/>
        </authorList>
    </citation>
    <scope>IDENTIFICATION</scope>
    <source>
        <strain evidence="17">DAOM BR144</strain>
    </source>
</reference>
<proteinExistence type="inferred from homology"/>
<dbReference type="AlphaFoldDB" id="K3WND9"/>
<dbReference type="GO" id="GO:0045252">
    <property type="term" value="C:oxoglutarate dehydrogenase complex"/>
    <property type="evidence" value="ECO:0007669"/>
    <property type="project" value="TreeGrafter"/>
</dbReference>
<dbReference type="SUPFAM" id="SSF52518">
    <property type="entry name" value="Thiamin diphosphate-binding fold (THDP-binding)"/>
    <property type="match status" value="2"/>
</dbReference>
<evidence type="ECO:0000256" key="3">
    <source>
        <dbReference type="ARBA" id="ARBA00004173"/>
    </source>
</evidence>
<dbReference type="HOGENOM" id="CLU_004709_1_0_1"/>
<dbReference type="GO" id="GO:0004591">
    <property type="term" value="F:oxoglutarate dehydrogenase (succinyl-transferring) activity"/>
    <property type="evidence" value="ECO:0007669"/>
    <property type="project" value="UniProtKB-EC"/>
</dbReference>
<evidence type="ECO:0000256" key="6">
    <source>
        <dbReference type="ARBA" id="ARBA00022723"/>
    </source>
</evidence>
<dbReference type="EC" id="1.2.4.2" evidence="5"/>
<evidence type="ECO:0000256" key="1">
    <source>
        <dbReference type="ARBA" id="ARBA00001946"/>
    </source>
</evidence>
<sequence length="1044" mass="117605">MTQQWLAAASKCVRRGIRANAAARVTNTAAMKSMDRSFVRAFSSTPHPSETFLTGTNNAYVEEMYDSWKTNPQSVHKSWDVYFRGVESGAVPGEAFIPPPTIQSGVKPVQSVGLAAASASSVDHNDALGLSYLIRAYQVRGHEVANLDPLGLQQRPDIPELDIKQYGFTDADLNRVIAIPKNFSSGVSGFLEELAEGNNTLTLGEIVQRLKDTYCSTIGVQYMHILNRDKCNWIRASMEHLVKSEESKEKQLHILERLAFSVVFERFLGNKYNTTKRFGLDGAESLIPGLKYMIDRATELGMEHLVIGMPHRGRLNVLSNVIRKPIQQIFKEFQGTHVDVEAYKQQDIEDWSNSGDVKYHLGTSYDRTYPDGRKVHLSLVANPSHLEAVDPVVVGKVRAKQFYLGNDAEAERKVMPLLLHGDAAFSGQGVVYETMQLSDLENYDTGGTIHVVVNNQVGFTTDPKNSRSSQYCTDLGKAMDIPILHVNGDDPESVVKVFEFAAEWRQKWSSDVIINLQCYRRFGHNEVDNPFFTQPLMYKKIAQMSSVLDMYVDKLVSSGVASKGECDAVTDKVWAFFQSTFEESKNWEPTKKSDWLANRWESFKSPNQISRIRRTGVDLEVLKHVGAKITDIPEGFQLNRQLERIISAKKATIDTAEGIDWGTAEALAWGTLLLEGNHVRISGQDVERGTFSHRHAVLHDQQTNDEYVPLNNLAKKTLPSAPLEYKSGDDSISETQAEFVASNSSLSEFGVLGFELGYSLENPNALVMWEAQFGDFANGAQIMIDQFLSAGEDKWMRQSGLVMLLPHGYEGQGAEHSSCRVERYLQSTDDDPDVVPLMDEENRMQIQHTNWQVVYCSTPAQYFHVLRRQIHRDFRKPLISVQPKHLLRLRQASSKLEDMAEGTQFHRVIPEVSPEKLVKDEDVKRVVFCSGKIYYELAQEREERGIDNIALVRVEQIAPFPFDKVAEESARYKNAQVTWVQEEPQNMGFWTYVSPRIETALTKINSDSRRPNYVGRSAAAAPATGYHAVHQIEQSRIIDKALTL</sequence>
<dbReference type="InterPro" id="IPR001017">
    <property type="entry name" value="DH_E1"/>
</dbReference>
<comment type="similarity">
    <text evidence="4">Belongs to the alpha-ketoglutarate dehydrogenase family.</text>
</comment>
<dbReference type="OMA" id="RDSYCRT"/>
<dbReference type="VEuPathDB" id="FungiDB:PYU1_G006469"/>
<dbReference type="eggNOG" id="KOG0450">
    <property type="taxonomic scope" value="Eukaryota"/>
</dbReference>
<dbReference type="GO" id="GO:0046872">
    <property type="term" value="F:metal ion binding"/>
    <property type="evidence" value="ECO:0007669"/>
    <property type="project" value="UniProtKB-KW"/>
</dbReference>
<dbReference type="InterPro" id="IPR031717">
    <property type="entry name" value="ODO-1/KGD_C"/>
</dbReference>
<evidence type="ECO:0000256" key="8">
    <source>
        <dbReference type="ARBA" id="ARBA00022946"/>
    </source>
</evidence>
<dbReference type="InParanoid" id="K3WND9"/>
<keyword evidence="10" id="KW-0786">Thiamine pyrophosphate</keyword>
<dbReference type="Gene3D" id="3.40.50.11610">
    <property type="entry name" value="Multifunctional 2-oxoglutarate metabolism enzyme, C-terminal domain"/>
    <property type="match status" value="1"/>
</dbReference>
<comment type="subcellular location">
    <subcellularLocation>
        <location evidence="3">Mitochondrion</location>
    </subcellularLocation>
</comment>
<evidence type="ECO:0000313" key="18">
    <source>
        <dbReference type="Proteomes" id="UP000019132"/>
    </source>
</evidence>
<dbReference type="STRING" id="431595.K3WND9"/>
<dbReference type="PANTHER" id="PTHR23152:SF4">
    <property type="entry name" value="2-OXOADIPATE DEHYDROGENASE COMPLEX COMPONENT E1"/>
    <property type="match status" value="1"/>
</dbReference>
<dbReference type="FunFam" id="1.10.287.1150:FF:000010">
    <property type="entry name" value="Oxoglutarate dehydrogenase (Succinyl-transferring), E1 component"/>
    <property type="match status" value="1"/>
</dbReference>